<keyword evidence="2" id="KW-0238">DNA-binding</keyword>
<evidence type="ECO:0000256" key="3">
    <source>
        <dbReference type="ARBA" id="ARBA00023163"/>
    </source>
</evidence>
<evidence type="ECO:0000256" key="1">
    <source>
        <dbReference type="ARBA" id="ARBA00023015"/>
    </source>
</evidence>
<dbReference type="PANTHER" id="PTHR44688:SF16">
    <property type="entry name" value="DNA-BINDING TRANSCRIPTIONAL ACTIVATOR DEVR_DOSR"/>
    <property type="match status" value="1"/>
</dbReference>
<dbReference type="OrthoDB" id="9803176at2"/>
<dbReference type="Pfam" id="PF00072">
    <property type="entry name" value="Response_reg"/>
    <property type="match status" value="1"/>
</dbReference>
<evidence type="ECO:0000256" key="2">
    <source>
        <dbReference type="ARBA" id="ARBA00023125"/>
    </source>
</evidence>
<dbReference type="CDD" id="cd06170">
    <property type="entry name" value="LuxR_C_like"/>
    <property type="match status" value="1"/>
</dbReference>
<dbReference type="Gene3D" id="1.10.10.10">
    <property type="entry name" value="Winged helix-like DNA-binding domain superfamily/Winged helix DNA-binding domain"/>
    <property type="match status" value="1"/>
</dbReference>
<evidence type="ECO:0000259" key="6">
    <source>
        <dbReference type="PROSITE" id="PS50110"/>
    </source>
</evidence>
<dbReference type="Gene3D" id="3.40.50.2300">
    <property type="match status" value="1"/>
</dbReference>
<dbReference type="Pfam" id="PF00196">
    <property type="entry name" value="GerE"/>
    <property type="match status" value="1"/>
</dbReference>
<keyword evidence="1" id="KW-0805">Transcription regulation</keyword>
<name>A0A5M8FHX3_9GAMM</name>
<dbReference type="GO" id="GO:0006355">
    <property type="term" value="P:regulation of DNA-templated transcription"/>
    <property type="evidence" value="ECO:0007669"/>
    <property type="project" value="InterPro"/>
</dbReference>
<feature type="domain" description="Response regulatory" evidence="6">
    <location>
        <begin position="113"/>
        <end position="228"/>
    </location>
</feature>
<evidence type="ECO:0000313" key="8">
    <source>
        <dbReference type="Proteomes" id="UP000322981"/>
    </source>
</evidence>
<feature type="modified residue" description="4-aspartylphosphate" evidence="4">
    <location>
        <position position="162"/>
    </location>
</feature>
<dbReference type="AlphaFoldDB" id="A0A5M8FHX3"/>
<dbReference type="InterPro" id="IPR011006">
    <property type="entry name" value="CheY-like_superfamily"/>
</dbReference>
<evidence type="ECO:0000256" key="4">
    <source>
        <dbReference type="PROSITE-ProRule" id="PRU00169"/>
    </source>
</evidence>
<protein>
    <submittedName>
        <fullName evidence="7">Response regulator</fullName>
    </submittedName>
</protein>
<dbReference type="Proteomes" id="UP000322981">
    <property type="component" value="Unassembled WGS sequence"/>
</dbReference>
<gene>
    <name evidence="7" type="ORF">F2Q65_12335</name>
</gene>
<dbReference type="PROSITE" id="PS50110">
    <property type="entry name" value="RESPONSE_REGULATORY"/>
    <property type="match status" value="1"/>
</dbReference>
<reference evidence="7 8" key="1">
    <citation type="submission" date="2019-09" db="EMBL/GenBank/DDBJ databases">
        <title>Whole-genome sequence of the purple sulfur bacterium Thiohalocapsa marina DSM 19078.</title>
        <authorList>
            <person name="Kyndt J.A."/>
            <person name="Meyer T.E."/>
        </authorList>
    </citation>
    <scope>NUCLEOTIDE SEQUENCE [LARGE SCALE GENOMIC DNA]</scope>
    <source>
        <strain evidence="7 8">DSM 19078</strain>
    </source>
</reference>
<dbReference type="SMART" id="SM00448">
    <property type="entry name" value="REC"/>
    <property type="match status" value="1"/>
</dbReference>
<dbReference type="PANTHER" id="PTHR44688">
    <property type="entry name" value="DNA-BINDING TRANSCRIPTIONAL ACTIVATOR DEVR_DOSR"/>
    <property type="match status" value="1"/>
</dbReference>
<dbReference type="SMART" id="SM00421">
    <property type="entry name" value="HTH_LUXR"/>
    <property type="match status" value="1"/>
</dbReference>
<dbReference type="EMBL" id="VWXX01000019">
    <property type="protein sequence ID" value="KAA6184493.1"/>
    <property type="molecule type" value="Genomic_DNA"/>
</dbReference>
<proteinExistence type="predicted"/>
<dbReference type="PROSITE" id="PS50043">
    <property type="entry name" value="HTH_LUXR_2"/>
    <property type="match status" value="1"/>
</dbReference>
<evidence type="ECO:0000313" key="7">
    <source>
        <dbReference type="EMBL" id="KAA6184493.1"/>
    </source>
</evidence>
<dbReference type="InterPro" id="IPR016032">
    <property type="entry name" value="Sig_transdc_resp-reg_C-effctor"/>
</dbReference>
<sequence length="236" mass="26005">MRGYQSMPDQPTVPSPSEARARLELLTPRQHEVCELMSRGLLNKQIADQLGASINTIKTHRTAIFRKMGVHRTLELARMMDLLRREDEALDARAGVTSEEWPPPSARGDGRVRVLVVEDARTLRELIAGALSLRGFEVIALPNGEGLDQVLAEVPVDVALLDVMLGEDCEDGFALAARLRRRSRCGIIMITALGEIEHRIQGLEQGADAYLVKPIDFAELEAVIRSVLRRVGTAPG</sequence>
<comment type="caution">
    <text evidence="7">The sequence shown here is derived from an EMBL/GenBank/DDBJ whole genome shotgun (WGS) entry which is preliminary data.</text>
</comment>
<dbReference type="SUPFAM" id="SSF52172">
    <property type="entry name" value="CheY-like"/>
    <property type="match status" value="1"/>
</dbReference>
<keyword evidence="4" id="KW-0597">Phosphoprotein</keyword>
<dbReference type="SUPFAM" id="SSF46894">
    <property type="entry name" value="C-terminal effector domain of the bipartite response regulators"/>
    <property type="match status" value="1"/>
</dbReference>
<keyword evidence="8" id="KW-1185">Reference proteome</keyword>
<dbReference type="InterPro" id="IPR036388">
    <property type="entry name" value="WH-like_DNA-bd_sf"/>
</dbReference>
<dbReference type="InterPro" id="IPR001789">
    <property type="entry name" value="Sig_transdc_resp-reg_receiver"/>
</dbReference>
<dbReference type="PRINTS" id="PR00038">
    <property type="entry name" value="HTHLUXR"/>
</dbReference>
<organism evidence="7 8">
    <name type="scientific">Thiohalocapsa marina</name>
    <dbReference type="NCBI Taxonomy" id="424902"/>
    <lineage>
        <taxon>Bacteria</taxon>
        <taxon>Pseudomonadati</taxon>
        <taxon>Pseudomonadota</taxon>
        <taxon>Gammaproteobacteria</taxon>
        <taxon>Chromatiales</taxon>
        <taxon>Chromatiaceae</taxon>
        <taxon>Thiohalocapsa</taxon>
    </lineage>
</organism>
<feature type="domain" description="HTH luxR-type" evidence="5">
    <location>
        <begin position="19"/>
        <end position="84"/>
    </location>
</feature>
<dbReference type="GO" id="GO:0003677">
    <property type="term" value="F:DNA binding"/>
    <property type="evidence" value="ECO:0007669"/>
    <property type="project" value="UniProtKB-KW"/>
</dbReference>
<evidence type="ECO:0000259" key="5">
    <source>
        <dbReference type="PROSITE" id="PS50043"/>
    </source>
</evidence>
<dbReference type="InterPro" id="IPR000792">
    <property type="entry name" value="Tscrpt_reg_LuxR_C"/>
</dbReference>
<keyword evidence="3" id="KW-0804">Transcription</keyword>
<dbReference type="GO" id="GO:0000160">
    <property type="term" value="P:phosphorelay signal transduction system"/>
    <property type="evidence" value="ECO:0007669"/>
    <property type="project" value="InterPro"/>
</dbReference>
<accession>A0A5M8FHX3</accession>